<dbReference type="STRING" id="467200.SSRG_04431"/>
<feature type="compositionally biased region" description="Low complexity" evidence="1">
    <location>
        <begin position="63"/>
        <end position="75"/>
    </location>
</feature>
<feature type="region of interest" description="Disordered" evidence="1">
    <location>
        <begin position="1"/>
        <end position="103"/>
    </location>
</feature>
<feature type="compositionally biased region" description="Basic and acidic residues" evidence="1">
    <location>
        <begin position="1"/>
        <end position="11"/>
    </location>
</feature>
<feature type="compositionally biased region" description="Basic and acidic residues" evidence="1">
    <location>
        <begin position="34"/>
        <end position="51"/>
    </location>
</feature>
<dbReference type="eggNOG" id="ENOG5034BVE">
    <property type="taxonomic scope" value="Bacteria"/>
</dbReference>
<keyword evidence="2" id="KW-0396">Initiation factor</keyword>
<organism evidence="2 3">
    <name type="scientific">Streptomyces griseoflavus Tu4000</name>
    <dbReference type="NCBI Taxonomy" id="467200"/>
    <lineage>
        <taxon>Bacteria</taxon>
        <taxon>Bacillati</taxon>
        <taxon>Actinomycetota</taxon>
        <taxon>Actinomycetes</taxon>
        <taxon>Kitasatosporales</taxon>
        <taxon>Streptomycetaceae</taxon>
        <taxon>Streptomyces</taxon>
    </lineage>
</organism>
<proteinExistence type="predicted"/>
<dbReference type="GO" id="GO:0003743">
    <property type="term" value="F:translation initiation factor activity"/>
    <property type="evidence" value="ECO:0007669"/>
    <property type="project" value="UniProtKB-KW"/>
</dbReference>
<evidence type="ECO:0000313" key="3">
    <source>
        <dbReference type="Proteomes" id="UP000002968"/>
    </source>
</evidence>
<feature type="compositionally biased region" description="Basic residues" evidence="1">
    <location>
        <begin position="52"/>
        <end position="62"/>
    </location>
</feature>
<name>D9XLE5_9ACTN</name>
<protein>
    <submittedName>
        <fullName evidence="2">Translation initiation factor IF-2</fullName>
    </submittedName>
</protein>
<accession>D9XLE5</accession>
<keyword evidence="3" id="KW-1185">Reference proteome</keyword>
<dbReference type="EMBL" id="GG657758">
    <property type="protein sequence ID" value="EFL41627.1"/>
    <property type="molecule type" value="Genomic_DNA"/>
</dbReference>
<evidence type="ECO:0000313" key="2">
    <source>
        <dbReference type="EMBL" id="EFL41627.1"/>
    </source>
</evidence>
<reference evidence="2" key="1">
    <citation type="submission" date="2009-02" db="EMBL/GenBank/DDBJ databases">
        <title>Annotation of Streptomyces griseoflavus strain Tu4000.</title>
        <authorList>
            <consortium name="The Broad Institute Genome Sequencing Platform"/>
            <consortium name="Broad Institute Microbial Sequencing Center"/>
            <person name="Fischbach M."/>
            <person name="Godfrey P."/>
            <person name="Ward D."/>
            <person name="Young S."/>
            <person name="Zeng Q."/>
            <person name="Koehrsen M."/>
            <person name="Alvarado L."/>
            <person name="Berlin A.M."/>
            <person name="Bochicchio J."/>
            <person name="Borenstein D."/>
            <person name="Chapman S.B."/>
            <person name="Chen Z."/>
            <person name="Engels R."/>
            <person name="Freedman E."/>
            <person name="Gellesch M."/>
            <person name="Goldberg J."/>
            <person name="Griggs A."/>
            <person name="Gujja S."/>
            <person name="Heilman E.R."/>
            <person name="Heiman D.I."/>
            <person name="Hepburn T.A."/>
            <person name="Howarth C."/>
            <person name="Jen D."/>
            <person name="Larson L."/>
            <person name="Lewis B."/>
            <person name="Mehta T."/>
            <person name="Park D."/>
            <person name="Pearson M."/>
            <person name="Richards J."/>
            <person name="Roberts A."/>
            <person name="Saif S."/>
            <person name="Shea T.D."/>
            <person name="Shenoy N."/>
            <person name="Sisk P."/>
            <person name="Stolte C."/>
            <person name="Sykes S.N."/>
            <person name="Thomson T."/>
            <person name="Walk T."/>
            <person name="White J."/>
            <person name="Yandava C."/>
            <person name="Straight P."/>
            <person name="Clardy J."/>
            <person name="Hung D."/>
            <person name="Kolter R."/>
            <person name="Mekalanos J."/>
            <person name="Walker S."/>
            <person name="Walsh C.T."/>
            <person name="Wieland-Brown L.C."/>
            <person name="Haas B."/>
            <person name="Nusbaum C."/>
            <person name="Birren B."/>
        </authorList>
    </citation>
    <scope>NUCLEOTIDE SEQUENCE [LARGE SCALE GENOMIC DNA]</scope>
    <source>
        <strain evidence="2">Tu4000</strain>
    </source>
</reference>
<dbReference type="Proteomes" id="UP000002968">
    <property type="component" value="Unassembled WGS sequence"/>
</dbReference>
<keyword evidence="2" id="KW-0648">Protein biosynthesis</keyword>
<dbReference type="HOGENOM" id="CLU_1199235_0_0_11"/>
<gene>
    <name evidence="2" type="ORF">SSRG_04431</name>
</gene>
<dbReference type="AlphaFoldDB" id="D9XLE5"/>
<evidence type="ECO:0000256" key="1">
    <source>
        <dbReference type="SAM" id="MobiDB-lite"/>
    </source>
</evidence>
<sequence length="231" mass="25556">MRLRQHDDPGHLRRHQAAQHPGPRGPLPVPVGRRAADDRRRRGPVRVDRVHRLLRGARRRAPRAAGAAPLPAAAGVHRRRRPADALPRRGLMSSTTTAAGRGSGPPVLCVLDRAYRGAVEAQFFHALYGLLDLHGQFQRVDVALRGAAVTLAVEEDVYRPAVRLGTMTLDTLPDYRGSVRDLVAEDFTVFVDREAVTALGFDPERLVAGTVLLDSAELALRWPEYEQVWFV</sequence>